<feature type="region of interest" description="Disordered" evidence="4">
    <location>
        <begin position="353"/>
        <end position="389"/>
    </location>
</feature>
<evidence type="ECO:0000256" key="4">
    <source>
        <dbReference type="SAM" id="MobiDB-lite"/>
    </source>
</evidence>
<comment type="caution">
    <text evidence="6">The sequence shown here is derived from an EMBL/GenBank/DDBJ whole genome shotgun (WGS) entry which is preliminary data.</text>
</comment>
<dbReference type="PANTHER" id="PTHR24220:SF685">
    <property type="entry name" value="ABC TRANSPORTER RELATED"/>
    <property type="match status" value="1"/>
</dbReference>
<accession>A0ABV9TWI4</accession>
<keyword evidence="7" id="KW-1185">Reference proteome</keyword>
<dbReference type="InterPro" id="IPR027417">
    <property type="entry name" value="P-loop_NTPase"/>
</dbReference>
<dbReference type="InterPro" id="IPR003593">
    <property type="entry name" value="AAA+_ATPase"/>
</dbReference>
<keyword evidence="1" id="KW-0813">Transport</keyword>
<evidence type="ECO:0000259" key="5">
    <source>
        <dbReference type="PROSITE" id="PS50893"/>
    </source>
</evidence>
<dbReference type="Pfam" id="PF00005">
    <property type="entry name" value="ABC_tran"/>
    <property type="match status" value="1"/>
</dbReference>
<feature type="compositionally biased region" description="Low complexity" evidence="4">
    <location>
        <begin position="353"/>
        <end position="365"/>
    </location>
</feature>
<dbReference type="SMART" id="SM00382">
    <property type="entry name" value="AAA"/>
    <property type="match status" value="1"/>
</dbReference>
<dbReference type="CDD" id="cd03255">
    <property type="entry name" value="ABC_MJ0796_LolCDE_FtsE"/>
    <property type="match status" value="1"/>
</dbReference>
<evidence type="ECO:0000313" key="7">
    <source>
        <dbReference type="Proteomes" id="UP001595872"/>
    </source>
</evidence>
<organism evidence="6 7">
    <name type="scientific">Actinomadura gamaensis</name>
    <dbReference type="NCBI Taxonomy" id="1763541"/>
    <lineage>
        <taxon>Bacteria</taxon>
        <taxon>Bacillati</taxon>
        <taxon>Actinomycetota</taxon>
        <taxon>Actinomycetes</taxon>
        <taxon>Streptosporangiales</taxon>
        <taxon>Thermomonosporaceae</taxon>
        <taxon>Actinomadura</taxon>
    </lineage>
</organism>
<evidence type="ECO:0000256" key="1">
    <source>
        <dbReference type="ARBA" id="ARBA00022448"/>
    </source>
</evidence>
<dbReference type="PANTHER" id="PTHR24220">
    <property type="entry name" value="IMPORT ATP-BINDING PROTEIN"/>
    <property type="match status" value="1"/>
</dbReference>
<dbReference type="PROSITE" id="PS50893">
    <property type="entry name" value="ABC_TRANSPORTER_2"/>
    <property type="match status" value="1"/>
</dbReference>
<dbReference type="PROSITE" id="PS00211">
    <property type="entry name" value="ABC_TRANSPORTER_1"/>
    <property type="match status" value="1"/>
</dbReference>
<dbReference type="Gene3D" id="3.40.50.300">
    <property type="entry name" value="P-loop containing nucleotide triphosphate hydrolases"/>
    <property type="match status" value="1"/>
</dbReference>
<feature type="compositionally biased region" description="Low complexity" evidence="4">
    <location>
        <begin position="280"/>
        <end position="302"/>
    </location>
</feature>
<keyword evidence="2" id="KW-0547">Nucleotide-binding</keyword>
<dbReference type="InterPro" id="IPR017911">
    <property type="entry name" value="MacB-like_ATP-bd"/>
</dbReference>
<feature type="region of interest" description="Disordered" evidence="4">
    <location>
        <begin position="243"/>
        <end position="265"/>
    </location>
</feature>
<dbReference type="GO" id="GO:0005524">
    <property type="term" value="F:ATP binding"/>
    <property type="evidence" value="ECO:0007669"/>
    <property type="project" value="UniProtKB-KW"/>
</dbReference>
<feature type="compositionally biased region" description="Basic and acidic residues" evidence="4">
    <location>
        <begin position="366"/>
        <end position="383"/>
    </location>
</feature>
<dbReference type="InterPro" id="IPR017871">
    <property type="entry name" value="ABC_transporter-like_CS"/>
</dbReference>
<dbReference type="EMBL" id="JBHSIT010000004">
    <property type="protein sequence ID" value="MFC4908510.1"/>
    <property type="molecule type" value="Genomic_DNA"/>
</dbReference>
<gene>
    <name evidence="6" type="ORF">ACFPCY_14355</name>
</gene>
<evidence type="ECO:0000256" key="3">
    <source>
        <dbReference type="ARBA" id="ARBA00022840"/>
    </source>
</evidence>
<evidence type="ECO:0000256" key="2">
    <source>
        <dbReference type="ARBA" id="ARBA00022741"/>
    </source>
</evidence>
<dbReference type="SUPFAM" id="SSF52540">
    <property type="entry name" value="P-loop containing nucleoside triphosphate hydrolases"/>
    <property type="match status" value="1"/>
</dbReference>
<proteinExistence type="predicted"/>
<name>A0ABV9TWI4_9ACTN</name>
<reference evidence="7" key="1">
    <citation type="journal article" date="2019" name="Int. J. Syst. Evol. Microbiol.">
        <title>The Global Catalogue of Microorganisms (GCM) 10K type strain sequencing project: providing services to taxonomists for standard genome sequencing and annotation.</title>
        <authorList>
            <consortium name="The Broad Institute Genomics Platform"/>
            <consortium name="The Broad Institute Genome Sequencing Center for Infectious Disease"/>
            <person name="Wu L."/>
            <person name="Ma J."/>
        </authorList>
    </citation>
    <scope>NUCLEOTIDE SEQUENCE [LARGE SCALE GENOMIC DNA]</scope>
    <source>
        <strain evidence="7">KLKA75</strain>
    </source>
</reference>
<dbReference type="Proteomes" id="UP001595872">
    <property type="component" value="Unassembled WGS sequence"/>
</dbReference>
<dbReference type="InterPro" id="IPR015854">
    <property type="entry name" value="ABC_transpr_LolD-like"/>
</dbReference>
<evidence type="ECO:0000313" key="6">
    <source>
        <dbReference type="EMBL" id="MFC4908510.1"/>
    </source>
</evidence>
<dbReference type="RefSeq" id="WP_378255241.1">
    <property type="nucleotide sequence ID" value="NZ_JBHSIT010000004.1"/>
</dbReference>
<sequence length="404" mass="40465">MEIVRLTAVSKTFGTGAGAVTALDKVTLGFAEGSFTAVMGASGSGKSTLLQCAAGLERPTAGAVSLAGADLSRLRESALTRLRRETIGFVFQSYNLLPALTAEQNVGLPLRLAGHRPHARAVAAALDAVGLGDRARHRPAELSGGQQQRVAIARALVTAPRVLFADEPTGALDSTASRAVLGILRSLVDDRGQTIVMVTHDPIAAAHADRVVFLADGRLAGTLDHPDAATVAAHLTALEAGDTETVGDHGTSRAGGAMEARTTSSATLTADGTTRAADGMTRAADGTTRAADGMTRTVGDTTRTADDATRAVGAAARTADDATRAVGAAARTADDATRAVGAAARTADDATRAVDGGTRAAGEAGSARRGEAARVGGRREGAADGRVGGAGWGGFGLAGKASAC</sequence>
<protein>
    <submittedName>
        <fullName evidence="6">ABC transporter ATP-binding protein</fullName>
    </submittedName>
</protein>
<feature type="domain" description="ABC transporter" evidence="5">
    <location>
        <begin position="4"/>
        <end position="241"/>
    </location>
</feature>
<feature type="region of interest" description="Disordered" evidence="4">
    <location>
        <begin position="279"/>
        <end position="302"/>
    </location>
</feature>
<dbReference type="InterPro" id="IPR003439">
    <property type="entry name" value="ABC_transporter-like_ATP-bd"/>
</dbReference>
<keyword evidence="3 6" id="KW-0067">ATP-binding</keyword>